<name>A0ABS5E0P8_9BURK</name>
<feature type="chain" id="PRO_5045366653" evidence="1">
    <location>
        <begin position="28"/>
        <end position="181"/>
    </location>
</feature>
<accession>A0ABS5E0P8</accession>
<organism evidence="3 4">
    <name type="scientific">Ideonella paludis</name>
    <dbReference type="NCBI Taxonomy" id="1233411"/>
    <lineage>
        <taxon>Bacteria</taxon>
        <taxon>Pseudomonadati</taxon>
        <taxon>Pseudomonadota</taxon>
        <taxon>Betaproteobacteria</taxon>
        <taxon>Burkholderiales</taxon>
        <taxon>Sphaerotilaceae</taxon>
        <taxon>Ideonella</taxon>
    </lineage>
</organism>
<proteinExistence type="predicted"/>
<evidence type="ECO:0000256" key="1">
    <source>
        <dbReference type="SAM" id="SignalP"/>
    </source>
</evidence>
<dbReference type="EMBL" id="JAGQDG010000006">
    <property type="protein sequence ID" value="MBQ0936985.1"/>
    <property type="molecule type" value="Genomic_DNA"/>
</dbReference>
<dbReference type="Pfam" id="PF14534">
    <property type="entry name" value="DUF4440"/>
    <property type="match status" value="1"/>
</dbReference>
<dbReference type="SUPFAM" id="SSF54427">
    <property type="entry name" value="NTF2-like"/>
    <property type="match status" value="1"/>
</dbReference>
<dbReference type="InterPro" id="IPR027843">
    <property type="entry name" value="DUF4440"/>
</dbReference>
<reference evidence="3 4" key="1">
    <citation type="submission" date="2021-04" db="EMBL/GenBank/DDBJ databases">
        <title>The genome sequence of type strain Ideonella paludis KCTC 32238.</title>
        <authorList>
            <person name="Liu Y."/>
        </authorList>
    </citation>
    <scope>NUCLEOTIDE SEQUENCE [LARGE SCALE GENOMIC DNA]</scope>
    <source>
        <strain evidence="3 4">KCTC 32238</strain>
    </source>
</reference>
<keyword evidence="4" id="KW-1185">Reference proteome</keyword>
<feature type="signal peptide" evidence="1">
    <location>
        <begin position="1"/>
        <end position="27"/>
    </location>
</feature>
<gene>
    <name evidence="3" type="ORF">KAK11_16780</name>
</gene>
<dbReference type="Proteomes" id="UP000672097">
    <property type="component" value="Unassembled WGS sequence"/>
</dbReference>
<protein>
    <submittedName>
        <fullName evidence="3">Nuclear transport factor 2 family protein</fullName>
    </submittedName>
</protein>
<evidence type="ECO:0000259" key="2">
    <source>
        <dbReference type="Pfam" id="PF14534"/>
    </source>
</evidence>
<sequence length="181" mass="20097">MTTPAIDPWRIVLLLWAAAAAVSTAHAQTSAASPALQPAADLNTPAALAASLQAMDEQMFEQGFNRCNIPAMASALHPELEFMHDLSGTSRHDDFLQSFSTGLCGRADYQSTRRLIPGSMQVYPLKNNGQLYGAVQMGEHEFFETTKGQAPRYGSRARFVHTWLLVEGRWKLYRVLSFDHR</sequence>
<dbReference type="InterPro" id="IPR032710">
    <property type="entry name" value="NTF2-like_dom_sf"/>
</dbReference>
<evidence type="ECO:0000313" key="4">
    <source>
        <dbReference type="Proteomes" id="UP000672097"/>
    </source>
</evidence>
<comment type="caution">
    <text evidence="3">The sequence shown here is derived from an EMBL/GenBank/DDBJ whole genome shotgun (WGS) entry which is preliminary data.</text>
</comment>
<evidence type="ECO:0000313" key="3">
    <source>
        <dbReference type="EMBL" id="MBQ0936985.1"/>
    </source>
</evidence>
<feature type="domain" description="DUF4440" evidence="2">
    <location>
        <begin position="56"/>
        <end position="172"/>
    </location>
</feature>
<dbReference type="Gene3D" id="3.10.450.50">
    <property type="match status" value="1"/>
</dbReference>
<dbReference type="RefSeq" id="WP_210810384.1">
    <property type="nucleotide sequence ID" value="NZ_JAGQDG010000006.1"/>
</dbReference>
<keyword evidence="1" id="KW-0732">Signal</keyword>